<accession>N9XR26</accession>
<evidence type="ECO:0000313" key="1">
    <source>
        <dbReference type="EMBL" id="ENY98428.1"/>
    </source>
</evidence>
<dbReference type="RefSeq" id="WP_002599779.1">
    <property type="nucleotide sequence ID" value="NZ_KB850961.1"/>
</dbReference>
<dbReference type="AlphaFoldDB" id="N9XR26"/>
<name>N9XR26_9CLOT</name>
<gene>
    <name evidence="1" type="ORF">HMPREF1092_03339</name>
</gene>
<dbReference type="EMBL" id="AGYT01000027">
    <property type="protein sequence ID" value="ENY98428.1"/>
    <property type="molecule type" value="Genomic_DNA"/>
</dbReference>
<organism evidence="1 2">
    <name type="scientific">Clostridium thermobutyricum</name>
    <dbReference type="NCBI Taxonomy" id="29372"/>
    <lineage>
        <taxon>Bacteria</taxon>
        <taxon>Bacillati</taxon>
        <taxon>Bacillota</taxon>
        <taxon>Clostridia</taxon>
        <taxon>Eubacteriales</taxon>
        <taxon>Clostridiaceae</taxon>
        <taxon>Clostridium</taxon>
    </lineage>
</organism>
<protein>
    <submittedName>
        <fullName evidence="1">Uncharacterized protein</fullName>
    </submittedName>
</protein>
<evidence type="ECO:0000313" key="2">
    <source>
        <dbReference type="Proteomes" id="UP000013097"/>
    </source>
</evidence>
<comment type="caution">
    <text evidence="1">The sequence shown here is derived from an EMBL/GenBank/DDBJ whole genome shotgun (WGS) entry which is preliminary data.</text>
</comment>
<dbReference type="HOGENOM" id="CLU_1486619_0_0_9"/>
<sequence>MNLDKLSVDEIVNYINIELKAGRSMKDIEINDFKVNDRVIVKRLNRKGYKRVGNKFIKSITKDIQKDNNISLNNSEDINLSEKNKFIQKYNEDINELKLLELIELLEPIKKLIVDYERNKNFIEVNSVELKPKAIINVKQKLFKIDVDILEQWEKFVLNHKEFKVQQLISLALEEFIDKYK</sequence>
<keyword evidence="2" id="KW-1185">Reference proteome</keyword>
<reference evidence="1 2" key="1">
    <citation type="submission" date="2013-01" db="EMBL/GenBank/DDBJ databases">
        <title>The Genome Sequence of Clostridium colicanis 209318.</title>
        <authorList>
            <consortium name="The Broad Institute Genome Sequencing Platform"/>
            <person name="Earl A."/>
            <person name="Ward D."/>
            <person name="Feldgarden M."/>
            <person name="Gevers D."/>
            <person name="Courvalin P."/>
            <person name="Lambert T."/>
            <person name="Walker B."/>
            <person name="Young S.K."/>
            <person name="Zeng Q."/>
            <person name="Gargeya S."/>
            <person name="Fitzgerald M."/>
            <person name="Haas B."/>
            <person name="Abouelleil A."/>
            <person name="Alvarado L."/>
            <person name="Arachchi H.M."/>
            <person name="Berlin A.M."/>
            <person name="Chapman S.B."/>
            <person name="Dewar J."/>
            <person name="Goldberg J."/>
            <person name="Griggs A."/>
            <person name="Gujja S."/>
            <person name="Hansen M."/>
            <person name="Howarth C."/>
            <person name="Imamovic A."/>
            <person name="Larimer J."/>
            <person name="McCowan C."/>
            <person name="Murphy C."/>
            <person name="Neiman D."/>
            <person name="Pearson M."/>
            <person name="Priest M."/>
            <person name="Roberts A."/>
            <person name="Saif S."/>
            <person name="Shea T."/>
            <person name="Sisk P."/>
            <person name="Sykes S."/>
            <person name="Wortman J."/>
            <person name="Nusbaum C."/>
            <person name="Birren B."/>
        </authorList>
    </citation>
    <scope>NUCLEOTIDE SEQUENCE [LARGE SCALE GENOMIC DNA]</scope>
    <source>
        <strain evidence="1 2">209318</strain>
    </source>
</reference>
<dbReference type="Proteomes" id="UP000013097">
    <property type="component" value="Unassembled WGS sequence"/>
</dbReference>
<dbReference type="PATRIC" id="fig|999411.4.peg.3253"/>
<proteinExistence type="predicted"/>